<evidence type="ECO:0000259" key="4">
    <source>
        <dbReference type="PROSITE" id="PS50033"/>
    </source>
</evidence>
<dbReference type="AlphaFoldDB" id="A0A2R5GVE8"/>
<feature type="domain" description="UBX" evidence="4">
    <location>
        <begin position="172"/>
        <end position="252"/>
    </location>
</feature>
<evidence type="ECO:0000256" key="3">
    <source>
        <dbReference type="SAM" id="Phobius"/>
    </source>
</evidence>
<dbReference type="Pfam" id="PF00789">
    <property type="entry name" value="UBX"/>
    <property type="match status" value="1"/>
</dbReference>
<sequence>MGFFTEGNDLQEALQRLRADPLRPLVLVLAASNLRGGSAIQDDVEALETGAVGPSLRETRRVRVEGSRAMSWFRAHFKIRSLCASVIMTGDGWFEAYEGKADLEDLERRANRAMQELSRRVALGLAMARAVEALYIPNGRRVGAKEWACSKRYAKLEGVCSVVAGRRAPILSAQDNFEVSVRLLDGARVASRFEPHSLLQDVANFVQECCPGEVVGETLHLGTAFPRKIFTHEDYANSLRDLGLAKNCLLVMYQGAVQSANADMAPYPFAALLVWLAALWAYVLRVLGFREPPRQISPFEDDSATSGHPPATSSTIRTMRDLREPATRESEQNEYFGGDSTVFQGGEPDGNDADTDFK</sequence>
<dbReference type="Proteomes" id="UP000241890">
    <property type="component" value="Unassembled WGS sequence"/>
</dbReference>
<reference evidence="5 6" key="1">
    <citation type="submission" date="2017-12" db="EMBL/GenBank/DDBJ databases">
        <title>Sequencing, de novo assembly and annotation of complete genome of a new Thraustochytrid species, strain FCC1311.</title>
        <authorList>
            <person name="Sedici K."/>
            <person name="Godart F."/>
            <person name="Aiese Cigliano R."/>
            <person name="Sanseverino W."/>
            <person name="Barakat M."/>
            <person name="Ortet P."/>
            <person name="Marechal E."/>
            <person name="Cagnac O."/>
            <person name="Amato A."/>
        </authorList>
    </citation>
    <scope>NUCLEOTIDE SEQUENCE [LARGE SCALE GENOMIC DNA]</scope>
</reference>
<protein>
    <submittedName>
        <fullName evidence="5">UBX domain-containing protein 1</fullName>
    </submittedName>
</protein>
<evidence type="ECO:0000313" key="5">
    <source>
        <dbReference type="EMBL" id="GBG34817.1"/>
    </source>
</evidence>
<feature type="compositionally biased region" description="Basic and acidic residues" evidence="2">
    <location>
        <begin position="318"/>
        <end position="331"/>
    </location>
</feature>
<organism evidence="5 6">
    <name type="scientific">Hondaea fermentalgiana</name>
    <dbReference type="NCBI Taxonomy" id="2315210"/>
    <lineage>
        <taxon>Eukaryota</taxon>
        <taxon>Sar</taxon>
        <taxon>Stramenopiles</taxon>
        <taxon>Bigyra</taxon>
        <taxon>Labyrinthulomycetes</taxon>
        <taxon>Thraustochytrida</taxon>
        <taxon>Thraustochytriidae</taxon>
        <taxon>Hondaea</taxon>
    </lineage>
</organism>
<feature type="compositionally biased region" description="Acidic residues" evidence="2">
    <location>
        <begin position="349"/>
        <end position="358"/>
    </location>
</feature>
<dbReference type="SUPFAM" id="SSF54236">
    <property type="entry name" value="Ubiquitin-like"/>
    <property type="match status" value="1"/>
</dbReference>
<name>A0A2R5GVE8_9STRA</name>
<gene>
    <name evidence="5" type="ORF">FCC1311_110392</name>
</gene>
<dbReference type="InterPro" id="IPR001012">
    <property type="entry name" value="UBX_dom"/>
</dbReference>
<dbReference type="PANTHER" id="PTHR46424">
    <property type="entry name" value="UBX DOMAIN-CONTAINING PROTEIN 4"/>
    <property type="match status" value="1"/>
</dbReference>
<dbReference type="GO" id="GO:0005783">
    <property type="term" value="C:endoplasmic reticulum"/>
    <property type="evidence" value="ECO:0007669"/>
    <property type="project" value="TreeGrafter"/>
</dbReference>
<dbReference type="GO" id="GO:0036503">
    <property type="term" value="P:ERAD pathway"/>
    <property type="evidence" value="ECO:0007669"/>
    <property type="project" value="TreeGrafter"/>
</dbReference>
<dbReference type="EMBL" id="BEYU01000219">
    <property type="protein sequence ID" value="GBG34817.1"/>
    <property type="molecule type" value="Genomic_DNA"/>
</dbReference>
<dbReference type="CDD" id="cd01767">
    <property type="entry name" value="UBX"/>
    <property type="match status" value="1"/>
</dbReference>
<keyword evidence="3" id="KW-1133">Transmembrane helix</keyword>
<accession>A0A2R5GVE8</accession>
<dbReference type="InParanoid" id="A0A2R5GVE8"/>
<feature type="transmembrane region" description="Helical" evidence="3">
    <location>
        <begin position="267"/>
        <end position="287"/>
    </location>
</feature>
<keyword evidence="3" id="KW-0472">Membrane</keyword>
<evidence type="ECO:0000313" key="6">
    <source>
        <dbReference type="Proteomes" id="UP000241890"/>
    </source>
</evidence>
<keyword evidence="1" id="KW-0175">Coiled coil</keyword>
<comment type="caution">
    <text evidence="5">The sequence shown here is derived from an EMBL/GenBank/DDBJ whole genome shotgun (WGS) entry which is preliminary data.</text>
</comment>
<dbReference type="OrthoDB" id="2445133at2759"/>
<feature type="coiled-coil region" evidence="1">
    <location>
        <begin position="96"/>
        <end position="123"/>
    </location>
</feature>
<keyword evidence="6" id="KW-1185">Reference proteome</keyword>
<evidence type="ECO:0000256" key="1">
    <source>
        <dbReference type="SAM" id="Coils"/>
    </source>
</evidence>
<dbReference type="PROSITE" id="PS50033">
    <property type="entry name" value="UBX"/>
    <property type="match status" value="1"/>
</dbReference>
<feature type="region of interest" description="Disordered" evidence="2">
    <location>
        <begin position="297"/>
        <end position="358"/>
    </location>
</feature>
<dbReference type="PANTHER" id="PTHR46424:SF1">
    <property type="entry name" value="UBX DOMAIN-CONTAINING PROTEIN 4"/>
    <property type="match status" value="1"/>
</dbReference>
<keyword evidence="3" id="KW-0812">Transmembrane</keyword>
<proteinExistence type="predicted"/>
<dbReference type="Gene3D" id="3.10.20.90">
    <property type="entry name" value="Phosphatidylinositol 3-kinase Catalytic Subunit, Chain A, domain 1"/>
    <property type="match status" value="1"/>
</dbReference>
<evidence type="ECO:0000256" key="2">
    <source>
        <dbReference type="SAM" id="MobiDB-lite"/>
    </source>
</evidence>
<dbReference type="InterPro" id="IPR029071">
    <property type="entry name" value="Ubiquitin-like_domsf"/>
</dbReference>